<dbReference type="PANTHER" id="PTHR31081">
    <property type="entry name" value="UREIDE PERMEASE 1-RELATED-RELATED"/>
    <property type="match status" value="1"/>
</dbReference>
<reference evidence="11 12" key="1">
    <citation type="submission" date="2023-10" db="EMBL/GenBank/DDBJ databases">
        <authorList>
            <person name="Maclean D."/>
            <person name="Macfadyen A."/>
        </authorList>
    </citation>
    <scope>NUCLEOTIDE SEQUENCE [LARGE SCALE GENOMIC DNA]</scope>
</reference>
<evidence type="ECO:0000256" key="3">
    <source>
        <dbReference type="ARBA" id="ARBA00022448"/>
    </source>
</evidence>
<evidence type="ECO:0000256" key="10">
    <source>
        <dbReference type="SAM" id="Phobius"/>
    </source>
</evidence>
<feature type="transmembrane region" description="Helical" evidence="10">
    <location>
        <begin position="263"/>
        <end position="284"/>
    </location>
</feature>
<evidence type="ECO:0000313" key="12">
    <source>
        <dbReference type="Proteomes" id="UP001314263"/>
    </source>
</evidence>
<keyword evidence="8 10" id="KW-0472">Membrane</keyword>
<dbReference type="Proteomes" id="UP001314263">
    <property type="component" value="Unassembled WGS sequence"/>
</dbReference>
<keyword evidence="5" id="KW-0547">Nucleotide-binding</keyword>
<evidence type="ECO:0000256" key="5">
    <source>
        <dbReference type="ARBA" id="ARBA00022741"/>
    </source>
</evidence>
<feature type="transmembrane region" description="Helical" evidence="10">
    <location>
        <begin position="381"/>
        <end position="397"/>
    </location>
</feature>
<protein>
    <recommendedName>
        <fullName evidence="13">Ureide permease 2</fullName>
    </recommendedName>
</protein>
<feature type="transmembrane region" description="Helical" evidence="10">
    <location>
        <begin position="83"/>
        <end position="102"/>
    </location>
</feature>
<evidence type="ECO:0000256" key="4">
    <source>
        <dbReference type="ARBA" id="ARBA00022692"/>
    </source>
</evidence>
<gene>
    <name evidence="11" type="ORF">CVIRNUC_007150</name>
</gene>
<dbReference type="InterPro" id="IPR009834">
    <property type="entry name" value="Ureide_permease"/>
</dbReference>
<dbReference type="AlphaFoldDB" id="A0AAV1IA23"/>
<dbReference type="Pfam" id="PF07168">
    <property type="entry name" value="Ureide_permease"/>
    <property type="match status" value="1"/>
</dbReference>
<evidence type="ECO:0000313" key="11">
    <source>
        <dbReference type="EMBL" id="CAK0783947.1"/>
    </source>
</evidence>
<feature type="transmembrane region" description="Helical" evidence="10">
    <location>
        <begin position="12"/>
        <end position="30"/>
    </location>
</feature>
<accession>A0AAV1IA23</accession>
<feature type="region of interest" description="Disordered" evidence="9">
    <location>
        <begin position="205"/>
        <end position="251"/>
    </location>
</feature>
<sequence>MITVDSRTGAIVLLVFALVLLGTWGPLLNLAERRGRHTVHTYMDFSIGFVLVPIVCGLTLGQIGGEEHGENFFYQLQHSYEKGSSIGFAMFSGFCIFFGNLAEQYALALAGVTIAVPMFSSCIVVLGTVLNYFLDQGLNKATILFPGVACFALAVIAGALTHIFNEQYLGRRQRMLDASHHGHAVGNAVVGFEHGSADQALEEGQAKSLNDSAHGSPPALKEKDSEQKTANGLSEEEARERKLEMANPDSAMRSVRTSSRTRVLYGIGIAIVGGFIGALFSPGFNVTTNDSFHKLPPGVKPLTVYTGYFWFCVMYFFLALIVTQVMFRYPPLGQARSNWAAWAKDRTWLSLIGFTSGVLVSIANVLQFLGGQAAGYAASDMVQANPIVSTFWGILFFREYRRTSPQAYTTLVSMYCFFIAAVALLASSAQVRPGQ</sequence>
<feature type="transmembrane region" description="Helical" evidence="10">
    <location>
        <begin position="348"/>
        <end position="369"/>
    </location>
</feature>
<keyword evidence="7 10" id="KW-1133">Transmembrane helix</keyword>
<dbReference type="GO" id="GO:0005274">
    <property type="term" value="F:allantoin:proton symporter activity"/>
    <property type="evidence" value="ECO:0007669"/>
    <property type="project" value="TreeGrafter"/>
</dbReference>
<keyword evidence="12" id="KW-1185">Reference proteome</keyword>
<dbReference type="PANTHER" id="PTHR31081:SF5">
    <property type="entry name" value="UREIDE PERMEASE 1-RELATED"/>
    <property type="match status" value="1"/>
</dbReference>
<name>A0AAV1IA23_9CHLO</name>
<dbReference type="GO" id="GO:0005524">
    <property type="term" value="F:ATP binding"/>
    <property type="evidence" value="ECO:0007669"/>
    <property type="project" value="UniProtKB-KW"/>
</dbReference>
<evidence type="ECO:0000256" key="8">
    <source>
        <dbReference type="ARBA" id="ARBA00023136"/>
    </source>
</evidence>
<comment type="similarity">
    <text evidence="2">Belongs to the plant ureide permease (TC 2.A.7.19) family.</text>
</comment>
<keyword evidence="3" id="KW-0813">Transport</keyword>
<evidence type="ECO:0000256" key="6">
    <source>
        <dbReference type="ARBA" id="ARBA00022840"/>
    </source>
</evidence>
<feature type="transmembrane region" description="Helical" evidence="10">
    <location>
        <begin position="109"/>
        <end position="131"/>
    </location>
</feature>
<evidence type="ECO:0000256" key="9">
    <source>
        <dbReference type="SAM" id="MobiDB-lite"/>
    </source>
</evidence>
<organism evidence="11 12">
    <name type="scientific">Coccomyxa viridis</name>
    <dbReference type="NCBI Taxonomy" id="1274662"/>
    <lineage>
        <taxon>Eukaryota</taxon>
        <taxon>Viridiplantae</taxon>
        <taxon>Chlorophyta</taxon>
        <taxon>core chlorophytes</taxon>
        <taxon>Trebouxiophyceae</taxon>
        <taxon>Trebouxiophyceae incertae sedis</taxon>
        <taxon>Coccomyxaceae</taxon>
        <taxon>Coccomyxa</taxon>
    </lineage>
</organism>
<dbReference type="GO" id="GO:0015505">
    <property type="term" value="F:uracil:monoatomic cation symporter activity"/>
    <property type="evidence" value="ECO:0007669"/>
    <property type="project" value="TreeGrafter"/>
</dbReference>
<evidence type="ECO:0008006" key="13">
    <source>
        <dbReference type="Google" id="ProtNLM"/>
    </source>
</evidence>
<feature type="transmembrane region" description="Helical" evidence="10">
    <location>
        <begin position="143"/>
        <end position="165"/>
    </location>
</feature>
<dbReference type="EMBL" id="CAUYUE010000009">
    <property type="protein sequence ID" value="CAK0783947.1"/>
    <property type="molecule type" value="Genomic_DNA"/>
</dbReference>
<dbReference type="InterPro" id="IPR030189">
    <property type="entry name" value="UPS_plant"/>
</dbReference>
<feature type="transmembrane region" description="Helical" evidence="10">
    <location>
        <begin position="409"/>
        <end position="429"/>
    </location>
</feature>
<feature type="transmembrane region" description="Helical" evidence="10">
    <location>
        <begin position="304"/>
        <end position="327"/>
    </location>
</feature>
<evidence type="ECO:0000256" key="2">
    <source>
        <dbReference type="ARBA" id="ARBA00005931"/>
    </source>
</evidence>
<feature type="transmembrane region" description="Helical" evidence="10">
    <location>
        <begin position="42"/>
        <end position="63"/>
    </location>
</feature>
<comment type="subcellular location">
    <subcellularLocation>
        <location evidence="1">Membrane</location>
        <topology evidence="1">Multi-pass membrane protein</topology>
    </subcellularLocation>
</comment>
<comment type="caution">
    <text evidence="11">The sequence shown here is derived from an EMBL/GenBank/DDBJ whole genome shotgun (WGS) entry which is preliminary data.</text>
</comment>
<proteinExistence type="inferred from homology"/>
<keyword evidence="4 10" id="KW-0812">Transmembrane</keyword>
<keyword evidence="6" id="KW-0067">ATP-binding</keyword>
<evidence type="ECO:0000256" key="7">
    <source>
        <dbReference type="ARBA" id="ARBA00022989"/>
    </source>
</evidence>
<evidence type="ECO:0000256" key="1">
    <source>
        <dbReference type="ARBA" id="ARBA00004141"/>
    </source>
</evidence>
<dbReference type="GO" id="GO:0016020">
    <property type="term" value="C:membrane"/>
    <property type="evidence" value="ECO:0007669"/>
    <property type="project" value="UniProtKB-SubCell"/>
</dbReference>